<dbReference type="PANTHER" id="PTHR10110:SF195">
    <property type="entry name" value="NA(+)_H(+) ANTIPORTER NHAS2"/>
    <property type="match status" value="1"/>
</dbReference>
<dbReference type="InterPro" id="IPR018422">
    <property type="entry name" value="Cation/H_exchanger_CPA1"/>
</dbReference>
<feature type="transmembrane region" description="Helical" evidence="12">
    <location>
        <begin position="384"/>
        <end position="404"/>
    </location>
</feature>
<evidence type="ECO:0000256" key="4">
    <source>
        <dbReference type="ARBA" id="ARBA00022449"/>
    </source>
</evidence>
<keyword evidence="4" id="KW-0050">Antiport</keyword>
<evidence type="ECO:0000256" key="1">
    <source>
        <dbReference type="ARBA" id="ARBA00004651"/>
    </source>
</evidence>
<protein>
    <submittedName>
        <fullName evidence="14">Sodium:proton antiporter</fullName>
    </submittedName>
</protein>
<feature type="transmembrane region" description="Helical" evidence="12">
    <location>
        <begin position="171"/>
        <end position="188"/>
    </location>
</feature>
<evidence type="ECO:0000256" key="6">
    <source>
        <dbReference type="ARBA" id="ARBA00022692"/>
    </source>
</evidence>
<evidence type="ECO:0000256" key="12">
    <source>
        <dbReference type="SAM" id="Phobius"/>
    </source>
</evidence>
<evidence type="ECO:0000256" key="3">
    <source>
        <dbReference type="ARBA" id="ARBA00022448"/>
    </source>
</evidence>
<dbReference type="EMBL" id="JAUKPO010000023">
    <property type="protein sequence ID" value="MDO1449886.1"/>
    <property type="molecule type" value="Genomic_DNA"/>
</dbReference>
<gene>
    <name evidence="14" type="ORF">Q0590_26640</name>
</gene>
<organism evidence="14 15">
    <name type="scientific">Rhodocytophaga aerolata</name>
    <dbReference type="NCBI Taxonomy" id="455078"/>
    <lineage>
        <taxon>Bacteria</taxon>
        <taxon>Pseudomonadati</taxon>
        <taxon>Bacteroidota</taxon>
        <taxon>Cytophagia</taxon>
        <taxon>Cytophagales</taxon>
        <taxon>Rhodocytophagaceae</taxon>
        <taxon>Rhodocytophaga</taxon>
    </lineage>
</organism>
<feature type="transmembrane region" description="Helical" evidence="12">
    <location>
        <begin position="29"/>
        <end position="47"/>
    </location>
</feature>
<dbReference type="PANTHER" id="PTHR10110">
    <property type="entry name" value="SODIUM/HYDROGEN EXCHANGER"/>
    <property type="match status" value="1"/>
</dbReference>
<keyword evidence="8" id="KW-0915">Sodium</keyword>
<comment type="similarity">
    <text evidence="2">Belongs to the monovalent cation:proton antiporter 1 (CPA1) transporter (TC 2.A.36) family.</text>
</comment>
<evidence type="ECO:0000256" key="7">
    <source>
        <dbReference type="ARBA" id="ARBA00022989"/>
    </source>
</evidence>
<evidence type="ECO:0000256" key="10">
    <source>
        <dbReference type="ARBA" id="ARBA00023136"/>
    </source>
</evidence>
<dbReference type="Pfam" id="PF00999">
    <property type="entry name" value="Na_H_Exchanger"/>
    <property type="match status" value="1"/>
</dbReference>
<evidence type="ECO:0000259" key="13">
    <source>
        <dbReference type="Pfam" id="PF00999"/>
    </source>
</evidence>
<evidence type="ECO:0000313" key="14">
    <source>
        <dbReference type="EMBL" id="MDO1449886.1"/>
    </source>
</evidence>
<dbReference type="RefSeq" id="WP_302040689.1">
    <property type="nucleotide sequence ID" value="NZ_JAUKPO010000023.1"/>
</dbReference>
<comment type="subcellular location">
    <subcellularLocation>
        <location evidence="1">Cell membrane</location>
        <topology evidence="1">Multi-pass membrane protein</topology>
    </subcellularLocation>
</comment>
<reference evidence="14" key="1">
    <citation type="submission" date="2023-07" db="EMBL/GenBank/DDBJ databases">
        <title>The genome sequence of Rhodocytophaga aerolata KACC 12507.</title>
        <authorList>
            <person name="Zhang X."/>
        </authorList>
    </citation>
    <scope>NUCLEOTIDE SEQUENCE</scope>
    <source>
        <strain evidence="14">KACC 12507</strain>
    </source>
</reference>
<name>A0ABT8RCQ4_9BACT</name>
<evidence type="ECO:0000313" key="15">
    <source>
        <dbReference type="Proteomes" id="UP001168528"/>
    </source>
</evidence>
<feature type="transmembrane region" description="Helical" evidence="12">
    <location>
        <begin position="356"/>
        <end position="377"/>
    </location>
</feature>
<keyword evidence="10 12" id="KW-0472">Membrane</keyword>
<comment type="caution">
    <text evidence="14">The sequence shown here is derived from an EMBL/GenBank/DDBJ whole genome shotgun (WGS) entry which is preliminary data.</text>
</comment>
<dbReference type="Proteomes" id="UP001168528">
    <property type="component" value="Unassembled WGS sequence"/>
</dbReference>
<keyword evidence="7 12" id="KW-1133">Transmembrane helix</keyword>
<feature type="transmembrane region" description="Helical" evidence="12">
    <location>
        <begin position="67"/>
        <end position="87"/>
    </location>
</feature>
<keyword evidence="11" id="KW-0739">Sodium transport</keyword>
<feature type="transmembrane region" description="Helical" evidence="12">
    <location>
        <begin position="319"/>
        <end position="344"/>
    </location>
</feature>
<accession>A0ABT8RCQ4</accession>
<dbReference type="Gene3D" id="6.10.140.1330">
    <property type="match status" value="1"/>
</dbReference>
<feature type="transmembrane region" description="Helical" evidence="12">
    <location>
        <begin position="250"/>
        <end position="270"/>
    </location>
</feature>
<keyword evidence="6 12" id="KW-0812">Transmembrane</keyword>
<feature type="transmembrane region" description="Helical" evidence="12">
    <location>
        <begin position="208"/>
        <end position="229"/>
    </location>
</feature>
<feature type="transmembrane region" description="Helical" evidence="12">
    <location>
        <begin position="99"/>
        <end position="121"/>
    </location>
</feature>
<keyword evidence="3" id="KW-0813">Transport</keyword>
<evidence type="ECO:0000256" key="5">
    <source>
        <dbReference type="ARBA" id="ARBA00022475"/>
    </source>
</evidence>
<evidence type="ECO:0000256" key="8">
    <source>
        <dbReference type="ARBA" id="ARBA00023053"/>
    </source>
</evidence>
<keyword evidence="15" id="KW-1185">Reference proteome</keyword>
<keyword evidence="9" id="KW-0406">Ion transport</keyword>
<proteinExistence type="inferred from homology"/>
<evidence type="ECO:0000256" key="2">
    <source>
        <dbReference type="ARBA" id="ARBA00007367"/>
    </source>
</evidence>
<feature type="transmembrane region" description="Helical" evidence="12">
    <location>
        <begin position="290"/>
        <end position="312"/>
    </location>
</feature>
<keyword evidence="5" id="KW-1003">Cell membrane</keyword>
<feature type="transmembrane region" description="Helical" evidence="12">
    <location>
        <begin position="6"/>
        <end position="22"/>
    </location>
</feature>
<evidence type="ECO:0000256" key="11">
    <source>
        <dbReference type="ARBA" id="ARBA00023201"/>
    </source>
</evidence>
<evidence type="ECO:0000256" key="9">
    <source>
        <dbReference type="ARBA" id="ARBA00023065"/>
    </source>
</evidence>
<dbReference type="InterPro" id="IPR006153">
    <property type="entry name" value="Cation/H_exchanger_TM"/>
</dbReference>
<sequence>MSILDIICILISLSVAFIYLNNRYLKLPATIGLTILALLTSFMLILTGKFVPAVTRQAQAIVVEFNFSQALLNFMLSFLLFAGAISVNLRSLIRERWSILTLATVSTLLSTVITGVLLYYLLQLFTIPLDFIYCLLFGALISPTDPVAVLSMVKKLGISRRLQVRISGESLFNDGIGVVLFLCVASIASAGVENFSPLTALTLFSKDVLGGILLGLLLGYIGYQALSAVENEYFEIEILITLSMVMGGTRLAQLLHVSVPLTMVVMGLFVSYEGRRENTPLLANLFVSKFWHLLDEILNAILFLLVGFKLLIIEIRPDYLLAGVVAVLVVLISRYIGVIIPIYAFNFKRSFSHRTITILTWGGLRGAISIALALSLPETAQKEFIIAITYMVVLFSILVQGLTIGKLLEKKEEPEVEAKT</sequence>
<feature type="domain" description="Cation/H+ exchanger transmembrane" evidence="13">
    <location>
        <begin position="14"/>
        <end position="410"/>
    </location>
</feature>
<feature type="transmembrane region" description="Helical" evidence="12">
    <location>
        <begin position="127"/>
        <end position="150"/>
    </location>
</feature>